<proteinExistence type="predicted"/>
<comment type="caution">
    <text evidence="1">The sequence shown here is derived from an EMBL/GenBank/DDBJ whole genome shotgun (WGS) entry which is preliminary data.</text>
</comment>
<protein>
    <submittedName>
        <fullName evidence="1">Uncharacterized protein</fullName>
    </submittedName>
</protein>
<accession>X1TZ83</accession>
<reference evidence="1" key="1">
    <citation type="journal article" date="2014" name="Front. Microbiol.">
        <title>High frequency of phylogenetically diverse reductive dehalogenase-homologous genes in deep subseafloor sedimentary metagenomes.</title>
        <authorList>
            <person name="Kawai M."/>
            <person name="Futagami T."/>
            <person name="Toyoda A."/>
            <person name="Takaki Y."/>
            <person name="Nishi S."/>
            <person name="Hori S."/>
            <person name="Arai W."/>
            <person name="Tsubouchi T."/>
            <person name="Morono Y."/>
            <person name="Uchiyama I."/>
            <person name="Ito T."/>
            <person name="Fujiyama A."/>
            <person name="Inagaki F."/>
            <person name="Takami H."/>
        </authorList>
    </citation>
    <scope>NUCLEOTIDE SEQUENCE</scope>
    <source>
        <strain evidence="1">Expedition CK06-06</strain>
    </source>
</reference>
<feature type="non-terminal residue" evidence="1">
    <location>
        <position position="1"/>
    </location>
</feature>
<evidence type="ECO:0000313" key="1">
    <source>
        <dbReference type="EMBL" id="GAI96681.1"/>
    </source>
</evidence>
<organism evidence="1">
    <name type="scientific">marine sediment metagenome</name>
    <dbReference type="NCBI Taxonomy" id="412755"/>
    <lineage>
        <taxon>unclassified sequences</taxon>
        <taxon>metagenomes</taxon>
        <taxon>ecological metagenomes</taxon>
    </lineage>
</organism>
<dbReference type="EMBL" id="BARW01019558">
    <property type="protein sequence ID" value="GAI96681.1"/>
    <property type="molecule type" value="Genomic_DNA"/>
</dbReference>
<name>X1TZ83_9ZZZZ</name>
<sequence length="34" mass="3537">HGQQSQAVIPKVSYAALEIAQLGGFVESTLIPSP</sequence>
<gene>
    <name evidence="1" type="ORF">S12H4_33213</name>
</gene>
<dbReference type="AlphaFoldDB" id="X1TZ83"/>